<protein>
    <submittedName>
        <fullName evidence="13">SDR family NAD(P)-dependent oxidoreductase</fullName>
    </submittedName>
</protein>
<feature type="active site" description="Proton acceptor; for dehydratase activity" evidence="8">
    <location>
        <position position="4175"/>
    </location>
</feature>
<dbReference type="SUPFAM" id="SSF51735">
    <property type="entry name" value="NAD(P)-binding Rossmann-fold domains"/>
    <property type="match status" value="4"/>
</dbReference>
<dbReference type="PROSITE" id="PS52019">
    <property type="entry name" value="PKS_MFAS_DH"/>
    <property type="match status" value="3"/>
</dbReference>
<feature type="active site" description="Proton donor; for dehydratase activity" evidence="8">
    <location>
        <position position="1704"/>
    </location>
</feature>
<feature type="domain" description="Carrier" evidence="10">
    <location>
        <begin position="769"/>
        <end position="845"/>
    </location>
</feature>
<evidence type="ECO:0000313" key="13">
    <source>
        <dbReference type="EMBL" id="MEN7431235.1"/>
    </source>
</evidence>
<reference evidence="13 14" key="1">
    <citation type="submission" date="2023-12" db="EMBL/GenBank/DDBJ databases">
        <title>Chromobacterium sp. strain TRC.1.1.SA producing antimicrobial pigment.</title>
        <authorList>
            <person name="Verma N."/>
            <person name="Choksket S."/>
            <person name="Pinnaka A.K."/>
            <person name="Korpole S."/>
        </authorList>
    </citation>
    <scope>NUCLEOTIDE SEQUENCE [LARGE SCALE GENOMIC DNA]</scope>
    <source>
        <strain evidence="13 14">TRC1.1.SA</strain>
    </source>
</reference>
<keyword evidence="7" id="KW-0677">Repeat</keyword>
<evidence type="ECO:0000256" key="7">
    <source>
        <dbReference type="ARBA" id="ARBA00022737"/>
    </source>
</evidence>
<feature type="region of interest" description="N-terminal hotdog fold" evidence="8">
    <location>
        <begin position="4146"/>
        <end position="4265"/>
    </location>
</feature>
<evidence type="ECO:0000313" key="14">
    <source>
        <dbReference type="Proteomes" id="UP001405405"/>
    </source>
</evidence>
<feature type="active site" description="Proton donor; for dehydratase activity" evidence="8">
    <location>
        <position position="4343"/>
    </location>
</feature>
<evidence type="ECO:0000256" key="6">
    <source>
        <dbReference type="ARBA" id="ARBA00022679"/>
    </source>
</evidence>
<dbReference type="EMBL" id="JAYFSJ010000007">
    <property type="protein sequence ID" value="MEN7431235.1"/>
    <property type="molecule type" value="Genomic_DNA"/>
</dbReference>
<comment type="pathway">
    <text evidence="2">Antibiotic biosynthesis.</text>
</comment>
<evidence type="ECO:0000256" key="8">
    <source>
        <dbReference type="PROSITE-ProRule" id="PRU01363"/>
    </source>
</evidence>
<keyword evidence="4" id="KW-0963">Cytoplasm</keyword>
<evidence type="ECO:0000256" key="1">
    <source>
        <dbReference type="ARBA" id="ARBA00004496"/>
    </source>
</evidence>
<dbReference type="CDD" id="cd00833">
    <property type="entry name" value="PKS"/>
    <property type="match status" value="3"/>
</dbReference>
<comment type="caution">
    <text evidence="13">The sequence shown here is derived from an EMBL/GenBank/DDBJ whole genome shotgun (WGS) entry which is preliminary data.</text>
</comment>
<dbReference type="InterPro" id="IPR049490">
    <property type="entry name" value="C883_1060-like_KR_N"/>
</dbReference>
<dbReference type="Proteomes" id="UP001405405">
    <property type="component" value="Unassembled WGS sequence"/>
</dbReference>
<dbReference type="Pfam" id="PF14765">
    <property type="entry name" value="PS-DH"/>
    <property type="match status" value="3"/>
</dbReference>
<feature type="region of interest" description="C-terminal hotdog fold" evidence="8">
    <location>
        <begin position="185"/>
        <end position="334"/>
    </location>
</feature>
<dbReference type="SMART" id="SM00826">
    <property type="entry name" value="PKS_DH"/>
    <property type="match status" value="3"/>
</dbReference>
<dbReference type="InterPro" id="IPR006162">
    <property type="entry name" value="Ppantetheine_attach_site"/>
</dbReference>
<sequence>MMDFIEYVASELKEGRLSRDNAFGLIRQYAGQRGAGRQDGARHPLLQHNISDLYHQRYGSSFDGGEFFLADHRVAAQAGEPIRVLPAVAYLEMARAAVVDASPERQASDALRLDDVVWLQPVVADGRVDVLLELSADEGGDIAFEVLSVPGGGGESSPHCRGTARPSPDEPPAKLDLAGLQTRMMAGRLDANELYAAYHAMGMRFGPAHRPVDWVLRGDGEALASLSLPAAVGDTLGAFRLHPSLLDGALQAAMGLLADSSAAPDEPSLPFALDSLTVYAGCARRMFAWVRRCPGERGGNLTARLDIDLCDEDGRVCAALRGFCSRPLQNGSADELVIAKPVWRQAVASGSHPGRRHVLLCGVADGQADALQRALPDASIECLPQLGEDAASRYEAAALACLRAIQRLSAEEGEILLQLAVAEELHTGLSGLLRTAALERPRLRAQLLLLEPDCGAELLAERLRAESGADALVDYRDGTRKTRGWAALPADEYAPLAYKEDGVYLITGGLGGIGALFAADILSQASRARVALAGRAADGEDAQARLDEIAPDPRSRARLHYLRLDLADRNAAARAVADIASVHGGLNGVLHCAGMVSDKLLARKDEAEFRSVLAPKVAGTVNLDLACADLPLDFFVLFSSGASVLGNAGQGDYAAANGFLDAFAARRNQLAEQGQRQGRALAVNWPLWRDGGMSMPESQRDAMFESTGMRALKTESGMSAFRISLASGASQAVVVEGDGRRIRQALFGGPADAGLEPIEKPMPAIAGDDLADKTRDYLRRQFAALFKLSHHKIDARAPLEKYGIDSILAMDLTRQLEKTFGPLSKTLFFEYQSVDELTGYFLRAHADKLDGLFAGAAPKTIEQRQPAALARPATRAMRPLAKPAAAPAERRDEPIAIVGLSGRYPQARDVDAFWQKLRDGEDCVTEVPRERWDWREYYSEDRTKPGAHYSKWGGFIEGVDEFDPLFFNIPPVDAEYLDPQERLFLQHAWMAVEDAGYSRAALQIPRDGDLPGQVGVYVGVMYGEYQLFGAEASLGGERVGVPVSYASIANRVSYLLNLHGPSMTLDSMCSSSLTAIHLACQDLKSGRAELAIAGGVNVTIHPNKYLILSAGQYISSDGHCQSFGEGGDGYIPGEGVGVVVLKRLSDAERDGNVIYGVIRGSALNHGGKTNGYSVPNPRAQASVIRQALKDAGVEARHVGYIEAHGTGTKLGDPIEIAALTEVFRESTDRRQFCAIGSAKSNIGHCESAAGIAGLTKVLLQMRHRSLAPSLHSARLNPHIDFESTPFIVNQALRPWEAPEENGRALPRIAGISSFGAGGSNAHLIVSEYIQPAFAGEQARPAIVPLSARTAKQLAQKASDLLAYLRLQAHEPSLSALSHTLQAGREEMDARAAFVVDSLPQLTERLEAFCRGEPEIEACFRGDAGRDGDEFASLVRDEDMRETVERWIARGKLERLAEMWTRGLELDWSRLRNGGAARLISLPAYPFARERYWIADRRKARKAGAAAALHPLLHENASDLARQRYVSRFDGGEFFFADHQLNMTGERRGVLPAAAYLEMVRAAAELAMPVEARPPAWRLGSVAWLRPLTAEQAGEVHVALTPRADGGIGFEVLANGEDEPFCLGEATPLAAAAGPTLDLDALRGAMGAGEMKAAELYRVFESMGMHYGPGFRGVDELLPGDGQALARLALPGMADGYALHPGMLDSALQAAAALAGGALPDTPAVPFALESITAFAPCQAEMHAWLRREESGRIDIDLCDPSGRVCVQLRGLEVRELRAEGGRDGVLMAEPAWQALPARAESQAADEGRRRAALLLGMDGMEPDALRRALPEVDVETLDLPDAAKPAERFQAAALAALERLHALFAGGQDSVSLQVAVPCGEDELLAGLSGILDSVRQERPNLRVQLLLTDAARDAAVLAAQLNAAANLPSETLLKFQNGQASVQRWRELAAPQREPVFRDGGVYLITGGLGGLGRVFARAILERTRDAVVVLSGRAPAGNAQDQALRELAAQSGAASEQLAYRRVDLADAADVAELVSGIVSQFGALCGVLHSAGMTADGLLAGKDAGGFSKVLAPKTVGTVNLDLATRDTGLGFFALFSSLAGAYGNAGQSDYAAANAFMDRYAEHRARLAEAGLRAGRSVSIAWPLWREGGMRLDGDAAASLERASGMRPLETANGVAALEAALASGAARVAVAQGDLPRLRRALLETRAEAEPPAAAAEGTGGDALRDGARRWLAGEFAALLKLPAREVDGRAPLDKYGMDSVLAMKFTQQLERHFGPLPKTLLFEYQTLDALAGHLAGRYPGAVAAKTGLGQYAEPPEPPRPPQAARWLPDASRFAAPQAGGRDEVAIIGLAGRYPRAANLAEFWANLRDGVDCIDEVPAERWDHARFFDPRRNQPGKTYSKWGGFLDGVDRFDPLFFSISPKEAELMDPQERLFLETAWEAMEDAGYGKTGFAGRRVGVYVGAMWGQYELYGVNAPQGGVPSSSFASIANRVSYFFDFHGPSLALDTMCSSSLTAIHLACEALRGGEADVAIAGGVNVSIHPNKYLNLSQGNFSSSDGRCRSFGAGGDGYVPGEGVGAVVLKPLSRALADGDQVYGIVKASAVNHGGKTNGYTVPNPSAQAEVVRSALDKAGVDAAAIGYVETHGTGTSLGDPIEIAGLARAFGDGLDAQSCPIGSVKSNIGHLESAAGIAALTKVLLQMRHGRLAPSLHADTLNPHIDFDASPFRVQTAAEDWPRRNGQARRACVSSFGAGGSNAHLVIEECLAARLPATADRPEIFLLSARSRAALRAYAERMLAFAEADESTAWADIAYTSQVGREPLPERLAVIASSRSEWRDKLARWLRGDGEAAAHEGNVRDAGNGAALLAEGEAGAAFLDVALKQRDLDRLARLWIAGADIAWARLHASGRRVSLPFYPFEKERYWLAAALPADSPQAAGMSEPQLRRYHPVWRDQRLAGGEWSGAILLLDAGAALADALKNAGAQVASATAASGYRRAEAGRYELDMASDADFDRLLDDLDQDGLRPRAVLHLSAEGEISGQLDGGVHELHSLCRAQLQRPGAGALRILAAARGALPAHAALAGYLRSLTLETPRIAGRVIEAEAAATVDELAAIALAELGDADWRGDEVRYGPKARRQVRAIERCDDAGFAAARSGALIRQGGVYLITGGLGGLGYLLAEHLARACGAKLALSGRSAADENTERRLTHLRACGGEAVYLRADVAERGQVDALVADIMARFGRLDGVIHSAGAHRDAYAVNKPREDMDAVLAAKILGAAHLDQATRGLDLDLFVLFSSIAGVAGNAGQCDYAYANRFLDAYAEARAERSSGRTLSIAWPFWADGGMRIADADLELLRERAGIHPLPTALGLRCWDDFLASGLTQGVALYGEAERLDASLAARPLASASQPVAACADLGQEAVEAYLKRLLSGEIRLPEERIDSDERFDAYGLDSVMVNRLNAELERDLGALPKTLFYECATVAELAGYLRREAAPALSALLAAPVASAGGAESAAMALTVDLAAAPAAEAMEHGEKIAIVGIHGRFPGADDLDAFWTHLQAGRNLISPVPAARWDAEAWAEGEQGIYCRWGGFLDGVDQFDAPFFGIPDDDARLMDPQERMFLQSAWSAVEDAGYTRDSLRRRHPKGRGADVGVFCGVTTNSYQMLAPDEWRRGNMVSPASMPWSIANRVSYVFDFNGPSMPVDTACSSSLVAMHLACESLRRGECQVAVAGGVNLYLHPSKYYSLCGRGMLARGEHCRSFGAGDDGFVPGEGVGAVVLKPLSRALADGDHIHGVIAASGYEHSGRGNGYAAPNPGAQAALIGRTLAQAGLSPEAMGYVEGHGTGTQLGDSLEVASLSQAFRAGTDKKQYCPLGSVKSNIGHAESAAGMGGVAKILLQLRHRQIAPTLHAREANPNIDFAASPFYLQHELADWNAVDGQPRRAMINSFGAGGVNACLILEEHLPPVGRSVEALKLFPLTARDGDRLRELAARLAARVAGDQAIDLDALAWTLQTGREAMEQRLAIAADDRASLLDALRLAAAGQTGPGMAEGRVEPHQRRKKLADEELARLRALRDAGEALEIARVWVAGQELDWQLLHQGEPPARLSLPAYPFAQLRYWVSDAAPSRPGTRPEPAAPAPRLHPLVAENASTLKEVAFSSCLSGDGFYARDHRINGRQLFPGAGFLELACVAGSIAGERPVAGLEDVVWNQPLRLDAGRSQLVKTVLRGGEDGADCLIVSFDEDNERVVHAEARLVYGRASHGEAAEPIRLDDLKARAAQTKSGADCYAELAKLGFHYGPGFQTIQELHIGDGYALSRLKLADGCLADFDQYLLHPSLVDGALQTVLGVAGQGGSAAPHLPFALGGVQLLGRLPPECYACAWLCESAHGRPSDLKQFDILLLNQNGEPLLRLNRLYARAFAGEAGSMGDARLQHAD</sequence>
<evidence type="ECO:0000259" key="10">
    <source>
        <dbReference type="PROSITE" id="PS50075"/>
    </source>
</evidence>
<feature type="region of interest" description="C-terminal hotdog fold" evidence="8">
    <location>
        <begin position="4282"/>
        <end position="4429"/>
    </location>
</feature>
<dbReference type="Gene3D" id="1.10.1200.10">
    <property type="entry name" value="ACP-like"/>
    <property type="match status" value="3"/>
</dbReference>
<keyword evidence="5" id="KW-0597">Phosphoprotein</keyword>
<keyword evidence="3" id="KW-0596">Phosphopantetheine</keyword>
<feature type="active site" description="Proton acceptor; for dehydratase activity" evidence="8">
    <location>
        <position position="72"/>
    </location>
</feature>
<feature type="domain" description="Carrier" evidence="10">
    <location>
        <begin position="3423"/>
        <end position="3496"/>
    </location>
</feature>
<feature type="domain" description="Ketosynthase family 3 (KS3)" evidence="11">
    <location>
        <begin position="3537"/>
        <end position="3964"/>
    </location>
</feature>
<evidence type="ECO:0000256" key="2">
    <source>
        <dbReference type="ARBA" id="ARBA00004792"/>
    </source>
</evidence>
<dbReference type="CDD" id="cd08953">
    <property type="entry name" value="KR_2_SDR_x"/>
    <property type="match status" value="3"/>
</dbReference>
<evidence type="ECO:0000256" key="3">
    <source>
        <dbReference type="ARBA" id="ARBA00022450"/>
    </source>
</evidence>
<keyword evidence="14" id="KW-1185">Reference proteome</keyword>
<feature type="domain" description="PKS/mFAS DH" evidence="12">
    <location>
        <begin position="43"/>
        <end position="334"/>
    </location>
</feature>
<evidence type="ECO:0000256" key="9">
    <source>
        <dbReference type="SAM" id="MobiDB-lite"/>
    </source>
</evidence>
<feature type="domain" description="Ketosynthase family 3 (KS3)" evidence="11">
    <location>
        <begin position="892"/>
        <end position="1327"/>
    </location>
</feature>
<dbReference type="SUPFAM" id="SSF53901">
    <property type="entry name" value="Thiolase-like"/>
    <property type="match status" value="3"/>
</dbReference>
<dbReference type="PANTHER" id="PTHR43775">
    <property type="entry name" value="FATTY ACID SYNTHASE"/>
    <property type="match status" value="1"/>
</dbReference>
<organism evidence="13 14">
    <name type="scientific">Chromobacterium indicum</name>
    <dbReference type="NCBI Taxonomy" id="3110228"/>
    <lineage>
        <taxon>Bacteria</taxon>
        <taxon>Pseudomonadati</taxon>
        <taxon>Pseudomonadota</taxon>
        <taxon>Betaproteobacteria</taxon>
        <taxon>Neisseriales</taxon>
        <taxon>Chromobacteriaceae</taxon>
        <taxon>Chromobacterium</taxon>
    </lineage>
</organism>
<dbReference type="InterPro" id="IPR016039">
    <property type="entry name" value="Thiolase-like"/>
</dbReference>
<dbReference type="InterPro" id="IPR049551">
    <property type="entry name" value="PKS_DH_C"/>
</dbReference>
<dbReference type="Gene3D" id="1.10.1240.100">
    <property type="match status" value="3"/>
</dbReference>
<dbReference type="InterPro" id="IPR036736">
    <property type="entry name" value="ACP-like_sf"/>
</dbReference>
<evidence type="ECO:0000259" key="12">
    <source>
        <dbReference type="PROSITE" id="PS52019"/>
    </source>
</evidence>
<dbReference type="InterPro" id="IPR014031">
    <property type="entry name" value="Ketoacyl_synth_C"/>
</dbReference>
<evidence type="ECO:0000256" key="4">
    <source>
        <dbReference type="ARBA" id="ARBA00022490"/>
    </source>
</evidence>
<dbReference type="InterPro" id="IPR020841">
    <property type="entry name" value="PKS_Beta-ketoAc_synthase_dom"/>
</dbReference>
<dbReference type="PROSITE" id="PS00606">
    <property type="entry name" value="KS3_1"/>
    <property type="match status" value="1"/>
</dbReference>
<dbReference type="InterPro" id="IPR014030">
    <property type="entry name" value="Ketoacyl_synth_N"/>
</dbReference>
<dbReference type="Pfam" id="PF22336">
    <property type="entry name" value="RhiE-like_linker"/>
    <property type="match status" value="3"/>
</dbReference>
<dbReference type="InterPro" id="IPR054514">
    <property type="entry name" value="RhiE-like_linker"/>
</dbReference>
<gene>
    <name evidence="13" type="ORF">VA599_10775</name>
</gene>
<dbReference type="PROSITE" id="PS00012">
    <property type="entry name" value="PHOSPHOPANTETHEINE"/>
    <property type="match status" value="1"/>
</dbReference>
<feature type="domain" description="Carrier" evidence="10">
    <location>
        <begin position="2228"/>
        <end position="2304"/>
    </location>
</feature>
<dbReference type="SUPFAM" id="SSF47336">
    <property type="entry name" value="ACP-like"/>
    <property type="match status" value="3"/>
</dbReference>
<dbReference type="InterPro" id="IPR013968">
    <property type="entry name" value="PKS_KR"/>
</dbReference>
<dbReference type="PANTHER" id="PTHR43775:SF37">
    <property type="entry name" value="SI:DKEY-61P9.11"/>
    <property type="match status" value="1"/>
</dbReference>
<feature type="active site" description="Proton acceptor; for dehydratase activity" evidence="8">
    <location>
        <position position="1538"/>
    </location>
</feature>
<feature type="active site" description="Proton donor; for dehydratase activity" evidence="8">
    <location>
        <position position="247"/>
    </location>
</feature>
<dbReference type="InterPro" id="IPR049900">
    <property type="entry name" value="PKS_mFAS_DH"/>
</dbReference>
<feature type="region of interest" description="N-terminal hotdog fold" evidence="8">
    <location>
        <begin position="43"/>
        <end position="171"/>
    </location>
</feature>
<dbReference type="PROSITE" id="PS52004">
    <property type="entry name" value="KS3_2"/>
    <property type="match status" value="3"/>
</dbReference>
<accession>A0ABV0CJ77</accession>
<comment type="subcellular location">
    <subcellularLocation>
        <location evidence="1">Cytoplasm</location>
    </subcellularLocation>
</comment>
<dbReference type="InterPro" id="IPR036291">
    <property type="entry name" value="NAD(P)-bd_dom_sf"/>
</dbReference>
<evidence type="ECO:0000256" key="5">
    <source>
        <dbReference type="ARBA" id="ARBA00022553"/>
    </source>
</evidence>
<dbReference type="Pfam" id="PF02801">
    <property type="entry name" value="Ketoacyl-synt_C"/>
    <property type="match status" value="3"/>
</dbReference>
<dbReference type="InterPro" id="IPR057326">
    <property type="entry name" value="KR_dom"/>
</dbReference>
<dbReference type="Pfam" id="PF21394">
    <property type="entry name" value="Beta-ketacyl_N"/>
    <property type="match status" value="1"/>
</dbReference>
<evidence type="ECO:0000259" key="11">
    <source>
        <dbReference type="PROSITE" id="PS52004"/>
    </source>
</evidence>
<dbReference type="Pfam" id="PF00109">
    <property type="entry name" value="ketoacyl-synt"/>
    <property type="match status" value="3"/>
</dbReference>
<feature type="region of interest" description="N-terminal hotdog fold" evidence="8">
    <location>
        <begin position="1509"/>
        <end position="1632"/>
    </location>
</feature>
<feature type="region of interest" description="C-terminal hotdog fold" evidence="8">
    <location>
        <begin position="1646"/>
        <end position="1782"/>
    </location>
</feature>
<proteinExistence type="predicted"/>
<feature type="domain" description="Ketosynthase family 3 (KS3)" evidence="11">
    <location>
        <begin position="2347"/>
        <end position="2767"/>
    </location>
</feature>
<dbReference type="SMART" id="SM01294">
    <property type="entry name" value="PKS_PP_betabranch"/>
    <property type="match status" value="1"/>
</dbReference>
<dbReference type="InterPro" id="IPR020806">
    <property type="entry name" value="PKS_PP-bd"/>
</dbReference>
<feature type="region of interest" description="Disordered" evidence="9">
    <location>
        <begin position="152"/>
        <end position="172"/>
    </location>
</feature>
<dbReference type="InterPro" id="IPR009081">
    <property type="entry name" value="PP-bd_ACP"/>
</dbReference>
<dbReference type="Gene3D" id="3.40.50.720">
    <property type="entry name" value="NAD(P)-binding Rossmann-like Domain"/>
    <property type="match status" value="3"/>
</dbReference>
<dbReference type="PROSITE" id="PS50075">
    <property type="entry name" value="CARRIER"/>
    <property type="match status" value="3"/>
</dbReference>
<dbReference type="InterPro" id="IPR049552">
    <property type="entry name" value="PKS_DH_N"/>
</dbReference>
<dbReference type="RefSeq" id="WP_346788570.1">
    <property type="nucleotide sequence ID" value="NZ_JAYFSJ010000007.1"/>
</dbReference>
<dbReference type="SMART" id="SM00822">
    <property type="entry name" value="PKS_KR"/>
    <property type="match status" value="3"/>
</dbReference>
<dbReference type="SMART" id="SM00825">
    <property type="entry name" value="PKS_KS"/>
    <property type="match status" value="3"/>
</dbReference>
<dbReference type="InterPro" id="IPR020807">
    <property type="entry name" value="PKS_DH"/>
</dbReference>
<dbReference type="Pfam" id="PF00550">
    <property type="entry name" value="PP-binding"/>
    <property type="match status" value="3"/>
</dbReference>
<dbReference type="Gene3D" id="3.40.47.10">
    <property type="match status" value="3"/>
</dbReference>
<keyword evidence="6" id="KW-0808">Transferase</keyword>
<dbReference type="Gene3D" id="3.10.129.110">
    <property type="entry name" value="Polyketide synthase dehydratase"/>
    <property type="match status" value="3"/>
</dbReference>
<dbReference type="Pfam" id="PF21089">
    <property type="entry name" value="PKS_DH_N"/>
    <property type="match status" value="3"/>
</dbReference>
<name>A0ABV0CJ77_9NEIS</name>
<dbReference type="InterPro" id="IPR042104">
    <property type="entry name" value="PKS_dehydratase_sf"/>
</dbReference>
<dbReference type="SMART" id="SM00823">
    <property type="entry name" value="PKS_PP"/>
    <property type="match status" value="3"/>
</dbReference>
<feature type="domain" description="PKS/mFAS DH" evidence="12">
    <location>
        <begin position="4146"/>
        <end position="4429"/>
    </location>
</feature>
<dbReference type="InterPro" id="IPR050091">
    <property type="entry name" value="PKS_NRPS_Biosynth_Enz"/>
</dbReference>
<dbReference type="InterPro" id="IPR018201">
    <property type="entry name" value="Ketoacyl_synth_AS"/>
</dbReference>
<feature type="domain" description="PKS/mFAS DH" evidence="12">
    <location>
        <begin position="1509"/>
        <end position="1782"/>
    </location>
</feature>
<dbReference type="Pfam" id="PF08659">
    <property type="entry name" value="KR"/>
    <property type="match status" value="3"/>
</dbReference>